<keyword evidence="2 4" id="KW-0378">Hydrolase</keyword>
<organism evidence="4 5">
    <name type="scientific">Streptomyces chrestomyceticus</name>
    <dbReference type="NCBI Taxonomy" id="68185"/>
    <lineage>
        <taxon>Bacteria</taxon>
        <taxon>Bacillati</taxon>
        <taxon>Actinomycetota</taxon>
        <taxon>Actinomycetes</taxon>
        <taxon>Kitasatosporales</taxon>
        <taxon>Streptomycetaceae</taxon>
        <taxon>Streptomyces</taxon>
    </lineage>
</organism>
<dbReference type="RefSeq" id="WP_050510450.1">
    <property type="nucleotide sequence ID" value="NZ_JAVFKM010000001.1"/>
</dbReference>
<gene>
    <name evidence="4" type="ORF">RB636_03625</name>
</gene>
<dbReference type="InterPro" id="IPR020802">
    <property type="entry name" value="TesA-like"/>
</dbReference>
<proteinExistence type="inferred from homology"/>
<accession>A0ABU7WLB8</accession>
<dbReference type="SUPFAM" id="SSF53474">
    <property type="entry name" value="alpha/beta-Hydrolases"/>
    <property type="match status" value="1"/>
</dbReference>
<dbReference type="InterPro" id="IPR012223">
    <property type="entry name" value="TEII"/>
</dbReference>
<dbReference type="Proteomes" id="UP001348265">
    <property type="component" value="Unassembled WGS sequence"/>
</dbReference>
<evidence type="ECO:0000256" key="1">
    <source>
        <dbReference type="ARBA" id="ARBA00007169"/>
    </source>
</evidence>
<dbReference type="GO" id="GO:0016787">
    <property type="term" value="F:hydrolase activity"/>
    <property type="evidence" value="ECO:0007669"/>
    <property type="project" value="UniProtKB-KW"/>
</dbReference>
<dbReference type="InterPro" id="IPR001031">
    <property type="entry name" value="Thioesterase"/>
</dbReference>
<dbReference type="PANTHER" id="PTHR11487:SF0">
    <property type="entry name" value="S-ACYL FATTY ACID SYNTHASE THIOESTERASE, MEDIUM CHAIN"/>
    <property type="match status" value="1"/>
</dbReference>
<evidence type="ECO:0000259" key="3">
    <source>
        <dbReference type="SMART" id="SM00824"/>
    </source>
</evidence>
<dbReference type="Gene3D" id="3.40.50.1820">
    <property type="entry name" value="alpha/beta hydrolase"/>
    <property type="match status" value="1"/>
</dbReference>
<protein>
    <submittedName>
        <fullName evidence="4">Alpha/beta fold hydrolase</fullName>
    </submittedName>
</protein>
<dbReference type="PANTHER" id="PTHR11487">
    <property type="entry name" value="THIOESTERASE"/>
    <property type="match status" value="1"/>
</dbReference>
<evidence type="ECO:0000313" key="4">
    <source>
        <dbReference type="EMBL" id="MEF3112293.1"/>
    </source>
</evidence>
<comment type="similarity">
    <text evidence="1">Belongs to the thioesterase family.</text>
</comment>
<dbReference type="InterPro" id="IPR029058">
    <property type="entry name" value="AB_hydrolase_fold"/>
</dbReference>
<dbReference type="Pfam" id="PF00975">
    <property type="entry name" value="Thioesterase"/>
    <property type="match status" value="1"/>
</dbReference>
<evidence type="ECO:0000256" key="2">
    <source>
        <dbReference type="ARBA" id="ARBA00022801"/>
    </source>
</evidence>
<keyword evidence="5" id="KW-1185">Reference proteome</keyword>
<feature type="domain" description="Thioesterase TesA-like" evidence="3">
    <location>
        <begin position="35"/>
        <end position="252"/>
    </location>
</feature>
<reference evidence="4 5" key="1">
    <citation type="submission" date="2023-08" db="EMBL/GenBank/DDBJ databases">
        <authorList>
            <person name="Sharma P."/>
            <person name="Verma V."/>
            <person name="Mohan M.K."/>
            <person name="Dubey A.K."/>
        </authorList>
    </citation>
    <scope>NUCLEOTIDE SEQUENCE [LARGE SCALE GENOMIC DNA]</scope>
    <source>
        <strain evidence="4 5">ADP4</strain>
    </source>
</reference>
<dbReference type="SMART" id="SM00824">
    <property type="entry name" value="PKS_TE"/>
    <property type="match status" value="1"/>
</dbReference>
<dbReference type="EMBL" id="JAVFKM010000001">
    <property type="protein sequence ID" value="MEF3112293.1"/>
    <property type="molecule type" value="Genomic_DNA"/>
</dbReference>
<sequence length="269" mass="29684">MSTSLSAASTHAPPAARDWLRRYGPERPHAAARLVCFPHAGGGASFYRRWAALLPDTYDHLAVQYPGREDRIGEECVGEMGPLADRIAEVLMPLADRPLILFGHSMGASIAYEVARRLQEHGRVPHHLVVSSRLSPSRERPGTVHLLDDEAFLRELAAFGGISQEVLRHRELRDLVLRPMRSDYRLVETYQPTATPALACPVTAVRGDQDHSHPAGDLRAWAEVAGGDFRLVTLPGDHFYLASRARELIELLLPRFALRPVPGGALPVP</sequence>
<evidence type="ECO:0000313" key="5">
    <source>
        <dbReference type="Proteomes" id="UP001348265"/>
    </source>
</evidence>
<comment type="caution">
    <text evidence="4">The sequence shown here is derived from an EMBL/GenBank/DDBJ whole genome shotgun (WGS) entry which is preliminary data.</text>
</comment>
<name>A0ABU7WLB8_9ACTN</name>